<sequence>MPVNSTAALDRLTANFFEQRKQINLGVAEGATEHASDDLNDVLRKLFRRRGV</sequence>
<protein>
    <submittedName>
        <fullName evidence="1">Uncharacterized protein</fullName>
    </submittedName>
</protein>
<keyword evidence="2" id="KW-1185">Reference proteome</keyword>
<name>A0A4R1Z3H6_9RHOB</name>
<accession>A0A4R1Z3H6</accession>
<dbReference type="EMBL" id="SLVM01000001">
    <property type="protein sequence ID" value="TCM88191.1"/>
    <property type="molecule type" value="Genomic_DNA"/>
</dbReference>
<comment type="caution">
    <text evidence="1">The sequence shown here is derived from an EMBL/GenBank/DDBJ whole genome shotgun (WGS) entry which is preliminary data.</text>
</comment>
<organism evidence="1 2">
    <name type="scientific">Rhodovulum steppense</name>
    <dbReference type="NCBI Taxonomy" id="540251"/>
    <lineage>
        <taxon>Bacteria</taxon>
        <taxon>Pseudomonadati</taxon>
        <taxon>Pseudomonadota</taxon>
        <taxon>Alphaproteobacteria</taxon>
        <taxon>Rhodobacterales</taxon>
        <taxon>Paracoccaceae</taxon>
        <taxon>Rhodovulum</taxon>
    </lineage>
</organism>
<evidence type="ECO:0000313" key="2">
    <source>
        <dbReference type="Proteomes" id="UP000295277"/>
    </source>
</evidence>
<dbReference type="AlphaFoldDB" id="A0A4R1Z3H6"/>
<gene>
    <name evidence="1" type="ORF">EV216_101206</name>
</gene>
<dbReference type="Proteomes" id="UP000295277">
    <property type="component" value="Unassembled WGS sequence"/>
</dbReference>
<reference evidence="1 2" key="1">
    <citation type="submission" date="2019-03" db="EMBL/GenBank/DDBJ databases">
        <title>Genomic Encyclopedia of Type Strains, Phase IV (KMG-IV): sequencing the most valuable type-strain genomes for metagenomic binning, comparative biology and taxonomic classification.</title>
        <authorList>
            <person name="Goeker M."/>
        </authorList>
    </citation>
    <scope>NUCLEOTIDE SEQUENCE [LARGE SCALE GENOMIC DNA]</scope>
    <source>
        <strain evidence="1 2">DSM 21153</strain>
    </source>
</reference>
<evidence type="ECO:0000313" key="1">
    <source>
        <dbReference type="EMBL" id="TCM88191.1"/>
    </source>
</evidence>
<proteinExistence type="predicted"/>